<accession>A0A8S5VCJ4</accession>
<protein>
    <submittedName>
        <fullName evidence="1">Uncharacterized protein</fullName>
    </submittedName>
</protein>
<evidence type="ECO:0000313" key="1">
    <source>
        <dbReference type="EMBL" id="DAG04414.1"/>
    </source>
</evidence>
<organism evidence="1">
    <name type="scientific">Siphoviridae sp. ctyg07</name>
    <dbReference type="NCBI Taxonomy" id="2825747"/>
    <lineage>
        <taxon>Viruses</taxon>
        <taxon>Duplodnaviria</taxon>
        <taxon>Heunggongvirae</taxon>
        <taxon>Uroviricota</taxon>
        <taxon>Caudoviricetes</taxon>
    </lineage>
</organism>
<reference evidence="1" key="1">
    <citation type="journal article" date="2021" name="Proc. Natl. Acad. Sci. U.S.A.">
        <title>A Catalog of Tens of Thousands of Viruses from Human Metagenomes Reveals Hidden Associations with Chronic Diseases.</title>
        <authorList>
            <person name="Tisza M.J."/>
            <person name="Buck C.B."/>
        </authorList>
    </citation>
    <scope>NUCLEOTIDE SEQUENCE</scope>
    <source>
        <strain evidence="1">Ctyg07</strain>
    </source>
</reference>
<proteinExistence type="predicted"/>
<name>A0A8S5VCJ4_9CAUD</name>
<sequence>MLTPRQAAIAATAGPNNWQSLFSADHANVDSEAAFPLLNASIKQECTSLESAFSALAGYAGAAIILAYCISEHSIRDARTIFIASKRTAAELTELNGHTPVPHKEAISAINKILYSDNTELKLWLLIDIIRIANHITKG</sequence>
<dbReference type="EMBL" id="BK016243">
    <property type="protein sequence ID" value="DAG04414.1"/>
    <property type="molecule type" value="Genomic_DNA"/>
</dbReference>